<reference evidence="7" key="1">
    <citation type="journal article" date="2019" name="Int. J. Syst. Evol. Microbiol.">
        <title>The Global Catalogue of Microorganisms (GCM) 10K type strain sequencing project: providing services to taxonomists for standard genome sequencing and annotation.</title>
        <authorList>
            <consortium name="The Broad Institute Genomics Platform"/>
            <consortium name="The Broad Institute Genome Sequencing Center for Infectious Disease"/>
            <person name="Wu L."/>
            <person name="Ma J."/>
        </authorList>
    </citation>
    <scope>NUCLEOTIDE SEQUENCE [LARGE SCALE GENOMIC DNA]</scope>
    <source>
        <strain evidence="7">CGMCC 1.10131</strain>
    </source>
</reference>
<dbReference type="InterPro" id="IPR006710">
    <property type="entry name" value="Glyco_hydro_43"/>
</dbReference>
<dbReference type="GO" id="GO:0016787">
    <property type="term" value="F:hydrolase activity"/>
    <property type="evidence" value="ECO:0007669"/>
    <property type="project" value="UniProtKB-KW"/>
</dbReference>
<dbReference type="Gene3D" id="2.115.10.20">
    <property type="entry name" value="Glycosyl hydrolase domain, family 43"/>
    <property type="match status" value="1"/>
</dbReference>
<evidence type="ECO:0000256" key="1">
    <source>
        <dbReference type="ARBA" id="ARBA00009865"/>
    </source>
</evidence>
<dbReference type="Gene3D" id="2.60.120.200">
    <property type="match status" value="1"/>
</dbReference>
<evidence type="ECO:0000313" key="6">
    <source>
        <dbReference type="EMBL" id="GGB14807.1"/>
    </source>
</evidence>
<dbReference type="Proteomes" id="UP000651977">
    <property type="component" value="Unassembled WGS sequence"/>
</dbReference>
<keyword evidence="7" id="KW-1185">Reference proteome</keyword>
<dbReference type="PANTHER" id="PTHR42812:SF12">
    <property type="entry name" value="BETA-XYLOSIDASE-RELATED"/>
    <property type="match status" value="1"/>
</dbReference>
<evidence type="ECO:0000256" key="3">
    <source>
        <dbReference type="ARBA" id="ARBA00023295"/>
    </source>
</evidence>
<dbReference type="InterPro" id="IPR023296">
    <property type="entry name" value="Glyco_hydro_beta-prop_sf"/>
</dbReference>
<dbReference type="Pfam" id="PF17851">
    <property type="entry name" value="GH43_C2"/>
    <property type="match status" value="1"/>
</dbReference>
<dbReference type="PANTHER" id="PTHR42812">
    <property type="entry name" value="BETA-XYLOSIDASE"/>
    <property type="match status" value="1"/>
</dbReference>
<comment type="similarity">
    <text evidence="1 4">Belongs to the glycosyl hydrolase 43 family.</text>
</comment>
<comment type="caution">
    <text evidence="6">The sequence shown here is derived from an EMBL/GenBank/DDBJ whole genome shotgun (WGS) entry which is preliminary data.</text>
</comment>
<keyword evidence="2 4" id="KW-0378">Hydrolase</keyword>
<dbReference type="EMBL" id="BMDY01000020">
    <property type="protein sequence ID" value="GGB14807.1"/>
    <property type="molecule type" value="Genomic_DNA"/>
</dbReference>
<organism evidence="6 7">
    <name type="scientific">Agarivorans gilvus</name>
    <dbReference type="NCBI Taxonomy" id="680279"/>
    <lineage>
        <taxon>Bacteria</taxon>
        <taxon>Pseudomonadati</taxon>
        <taxon>Pseudomonadota</taxon>
        <taxon>Gammaproteobacteria</taxon>
        <taxon>Alteromonadales</taxon>
        <taxon>Alteromonadaceae</taxon>
        <taxon>Agarivorans</taxon>
    </lineage>
</organism>
<dbReference type="InterPro" id="IPR041542">
    <property type="entry name" value="GH43_C2"/>
</dbReference>
<dbReference type="SUPFAM" id="SSF49899">
    <property type="entry name" value="Concanavalin A-like lectins/glucanases"/>
    <property type="match status" value="1"/>
</dbReference>
<evidence type="ECO:0000313" key="7">
    <source>
        <dbReference type="Proteomes" id="UP000651977"/>
    </source>
</evidence>
<evidence type="ECO:0000256" key="4">
    <source>
        <dbReference type="RuleBase" id="RU361187"/>
    </source>
</evidence>
<dbReference type="Pfam" id="PF04616">
    <property type="entry name" value="Glyco_hydro_43"/>
    <property type="match status" value="1"/>
</dbReference>
<dbReference type="InterPro" id="IPR013320">
    <property type="entry name" value="ConA-like_dom_sf"/>
</dbReference>
<feature type="domain" description="Beta-xylosidase C-terminal Concanavalin A-like" evidence="5">
    <location>
        <begin position="308"/>
        <end position="439"/>
    </location>
</feature>
<accession>A0ABQ1I5E1</accession>
<name>A0ABQ1I5E1_9ALTE</name>
<gene>
    <name evidence="6" type="ORF">GCM10007414_30310</name>
</gene>
<evidence type="ECO:0000259" key="5">
    <source>
        <dbReference type="Pfam" id="PF17851"/>
    </source>
</evidence>
<protein>
    <submittedName>
        <fullName evidence="6">Glycoside hydrolase 43 family protein</fullName>
    </submittedName>
</protein>
<evidence type="ECO:0000256" key="2">
    <source>
        <dbReference type="ARBA" id="ARBA00022801"/>
    </source>
</evidence>
<proteinExistence type="inferred from homology"/>
<dbReference type="InterPro" id="IPR051795">
    <property type="entry name" value="Glycosyl_Hydrlase_43"/>
</dbReference>
<dbReference type="SUPFAM" id="SSF75005">
    <property type="entry name" value="Arabinanase/levansucrase/invertase"/>
    <property type="match status" value="1"/>
</dbReference>
<keyword evidence="3 4" id="KW-0326">Glycosidase</keyword>
<sequence>MYHSKDLHNWQHIGHALIDQDQIDLTGLNTAMGAWAPCLSYCEQTKKFYLVFSVVYNIQGQHFDLDNYMVESDSVTGRWSKATYINSSGFDPSLFHDDDGRKWIVNLVWENRDGYEHPGYITLQEWDDSAKKLLGRPTIISRGGTDRGCIEAPHLYKRNGYYYLMTAEGGTGYGHAVVLSRATSIDGPYEADPQRVVLTSQPYDFNERGIDDAYKFHFYNPGSALQKSGHGSLVETQNGELYIAHLCARPFVPDLRCMLGRETAIQKCYETEDGWIRLASGGVLTQLETQAPEHARDVIQQTNHSKNTEFDSAILPVEFQTYRIAASESWLSTDEQLGLGLKGQGSLFTPRDKSLVARRLQSFDCEVTTKMSFEPERTRQSAGLVAYYSAINFYYLRVYNSDSLGGKTLGIMVSDLGEKKELKDARVRLADNQEVYLELW</sequence>